<accession>E6N6M3</accession>
<evidence type="ECO:0000313" key="2">
    <source>
        <dbReference type="EMBL" id="BAJ47942.1"/>
    </source>
</evidence>
<dbReference type="EMBL" id="AP011850">
    <property type="protein sequence ID" value="BAJ47942.1"/>
    <property type="molecule type" value="Genomic_DNA"/>
</dbReference>
<name>E6N6M3_CALS0</name>
<protein>
    <submittedName>
        <fullName evidence="2">Uncharacterized protein</fullName>
    </submittedName>
</protein>
<sequence length="215" mass="24617">MVIKKIYGSSDESPAKSTIYNYLKMLEKGLPAKRFRILCKIPLIKNIRLRPLFLKKAGDSILVYAPDNFLGKESAGILLWIAIIMLYAFTGYLSSDPQLITYALLFYFVLSAGVAIRILASYLYLRSNGIYRKWEIKVAVDGKTSVEGSFNGNITLKEIMEWALAKIYSSSVYRKPENYLIYFGNKQLSPQLRLYQTNLPTHLTFTLTRIKRTQS</sequence>
<dbReference type="EMBL" id="BA000048">
    <property type="protein sequence ID" value="BAJ50776.1"/>
    <property type="molecule type" value="Genomic_DNA"/>
</dbReference>
<feature type="transmembrane region" description="Helical" evidence="1">
    <location>
        <begin position="75"/>
        <end position="93"/>
    </location>
</feature>
<keyword evidence="1" id="KW-0812">Transmembrane</keyword>
<reference evidence="2 4" key="1">
    <citation type="journal article" date="2005" name="Environ. Microbiol.">
        <title>Genetic and functional properties of uncultivated thermophilic crenarchaeotes from a subsurface gold mine as revealed by analysis of genome fragments.</title>
        <authorList>
            <person name="Nunoura T."/>
            <person name="Hirayama H."/>
            <person name="Takami H."/>
            <person name="Oida H."/>
            <person name="Nishi S."/>
            <person name="Shimamura S."/>
            <person name="Suzuki Y."/>
            <person name="Inagaki F."/>
            <person name="Takai K."/>
            <person name="Nealson K.H."/>
            <person name="Horikoshi K."/>
        </authorList>
    </citation>
    <scope>NUCLEOTIDE SEQUENCE [LARGE SCALE GENOMIC DNA]</scope>
</reference>
<evidence type="ECO:0000313" key="4">
    <source>
        <dbReference type="Proteomes" id="UP000008120"/>
    </source>
</evidence>
<gene>
    <name evidence="3" type="ORF">CSUB_C0919</name>
    <name evidence="2" type="ORF">HGMM_F02G05C10</name>
</gene>
<dbReference type="KEGG" id="csu:CSUB_C0919"/>
<dbReference type="BioCyc" id="CCAL311458:G131R-931-MONOMER"/>
<keyword evidence="1" id="KW-0472">Membrane</keyword>
<dbReference type="AlphaFoldDB" id="E6N6M3"/>
<evidence type="ECO:0000313" key="3">
    <source>
        <dbReference type="EMBL" id="BAJ50776.1"/>
    </source>
</evidence>
<evidence type="ECO:0000256" key="1">
    <source>
        <dbReference type="SAM" id="Phobius"/>
    </source>
</evidence>
<feature type="transmembrane region" description="Helical" evidence="1">
    <location>
        <begin position="99"/>
        <end position="125"/>
    </location>
</feature>
<reference evidence="2 4" key="2">
    <citation type="journal article" date="2011" name="Nucleic Acids Res.">
        <title>Insights into the evolution of Archaea and eukaryotic protein modifier systems revealed by the genome of a novel archaeal group.</title>
        <authorList>
            <person name="Nunoura T."/>
            <person name="Takaki Y."/>
            <person name="Kakuta J."/>
            <person name="Nishi S."/>
            <person name="Sugahara J."/>
            <person name="Kazama H."/>
            <person name="Chee G."/>
            <person name="Hattori M."/>
            <person name="Kanai A."/>
            <person name="Atomi H."/>
            <person name="Takai K."/>
            <person name="Takami H."/>
        </authorList>
    </citation>
    <scope>NUCLEOTIDE SEQUENCE [LARGE SCALE GENOMIC DNA]</scope>
</reference>
<dbReference type="Proteomes" id="UP000008120">
    <property type="component" value="Chromosome"/>
</dbReference>
<proteinExistence type="predicted"/>
<organism evidence="2 4">
    <name type="scientific">Caldiarchaeum subterraneum</name>
    <dbReference type="NCBI Taxonomy" id="311458"/>
    <lineage>
        <taxon>Archaea</taxon>
        <taxon>Nitrososphaerota</taxon>
        <taxon>Candidatus Caldarchaeales</taxon>
        <taxon>Candidatus Caldarchaeaceae</taxon>
        <taxon>Candidatus Caldarchaeum</taxon>
    </lineage>
</organism>
<keyword evidence="1" id="KW-1133">Transmembrane helix</keyword>